<dbReference type="Proteomes" id="UP001278571">
    <property type="component" value="Unassembled WGS sequence"/>
</dbReference>
<dbReference type="RefSeq" id="WP_319008020.1">
    <property type="nucleotide sequence ID" value="NZ_JAWJZF010000228.1"/>
</dbReference>
<dbReference type="EMBL" id="JAWJZF010000228">
    <property type="protein sequence ID" value="MDX2291456.1"/>
    <property type="molecule type" value="Genomic_DNA"/>
</dbReference>
<comment type="caution">
    <text evidence="1">The sequence shown here is derived from an EMBL/GenBank/DDBJ whole genome shotgun (WGS) entry which is preliminary data.</text>
</comment>
<gene>
    <name evidence="1" type="ORF">R2363_04630</name>
</gene>
<reference evidence="1 2" key="1">
    <citation type="submission" date="2023-10" db="EMBL/GenBank/DDBJ databases">
        <authorList>
            <person name="Wang X.X."/>
        </authorList>
    </citation>
    <scope>NUCLEOTIDE SEQUENCE [LARGE SCALE GENOMIC DNA]</scope>
    <source>
        <strain evidence="1 2">NBRC 12816</strain>
    </source>
</reference>
<sequence>MFNPVSLPLLMAELAVASTETILHRSLLMATGDCTLAEYTRMVTEKMTASSLAAGALLAGESMEAVLAPYHSRATANAKRLRGRK</sequence>
<evidence type="ECO:0000313" key="2">
    <source>
        <dbReference type="Proteomes" id="UP001278571"/>
    </source>
</evidence>
<organism evidence="1 2">
    <name type="scientific">Streptomyces roseolus</name>
    <dbReference type="NCBI Taxonomy" id="67358"/>
    <lineage>
        <taxon>Bacteria</taxon>
        <taxon>Bacillati</taxon>
        <taxon>Actinomycetota</taxon>
        <taxon>Actinomycetes</taxon>
        <taxon>Kitasatosporales</taxon>
        <taxon>Streptomycetaceae</taxon>
        <taxon>Streptomyces</taxon>
    </lineage>
</organism>
<proteinExistence type="predicted"/>
<keyword evidence="2" id="KW-1185">Reference proteome</keyword>
<accession>A0ABU4K114</accession>
<name>A0ABU4K114_9ACTN</name>
<evidence type="ECO:0000313" key="1">
    <source>
        <dbReference type="EMBL" id="MDX2291456.1"/>
    </source>
</evidence>
<protein>
    <submittedName>
        <fullName evidence="1">Uncharacterized protein</fullName>
    </submittedName>
</protein>